<accession>A0A2C6A4H4</accession>
<sequence length="151" mass="17044">MFNFLKKILNIEILKKEKNIKEINEKKEKNENKNSAGGKNQIIINGKKYNNISSGNLTISNNKVYVNGNLIENLNNREEKNIKIEIYGDKNFISVDCCENIKINGNVYNIKLTNGTITCDDVKNDVTITNGDIKANKIFGKCNVINGDIEC</sequence>
<name>A0A2C6A4H4_FUSNP</name>
<dbReference type="EMBL" id="NIRN01000001">
    <property type="protein sequence ID" value="PHI06610.1"/>
    <property type="molecule type" value="Genomic_DNA"/>
</dbReference>
<evidence type="ECO:0000313" key="2">
    <source>
        <dbReference type="EMBL" id="PHI06610.1"/>
    </source>
</evidence>
<dbReference type="RefSeq" id="WP_098974346.1">
    <property type="nucleotide sequence ID" value="NZ_CP077115.1"/>
</dbReference>
<proteinExistence type="predicted"/>
<keyword evidence="1" id="KW-0175">Coiled coil</keyword>
<gene>
    <name evidence="2" type="ORF">CBG54_05965</name>
</gene>
<organism evidence="2 3">
    <name type="scientific">Fusobacterium nucleatum subsp. polymorphum</name>
    <name type="common">Fusobacterium polymorphum</name>
    <dbReference type="NCBI Taxonomy" id="76857"/>
    <lineage>
        <taxon>Bacteria</taxon>
        <taxon>Fusobacteriati</taxon>
        <taxon>Fusobacteriota</taxon>
        <taxon>Fusobacteriia</taxon>
        <taxon>Fusobacteriales</taxon>
        <taxon>Fusobacteriaceae</taxon>
        <taxon>Fusobacterium</taxon>
    </lineage>
</organism>
<feature type="coiled-coil region" evidence="1">
    <location>
        <begin position="6"/>
        <end position="33"/>
    </location>
</feature>
<reference evidence="2 3" key="1">
    <citation type="submission" date="2017-06" db="EMBL/GenBank/DDBJ databases">
        <title>Draft genome sequence of Fusobacterium nucleatum subsp. polymorphum KCOM 1271 (=ChDC F305).</title>
        <authorList>
            <person name="Kook J.-K."/>
            <person name="Park S.-N."/>
            <person name="Lim Y.K."/>
            <person name="Roh H."/>
        </authorList>
    </citation>
    <scope>NUCLEOTIDE SEQUENCE [LARGE SCALE GENOMIC DNA]</scope>
    <source>
        <strain evidence="3">KCOM 1271 (ChDC F305)</strain>
    </source>
</reference>
<comment type="caution">
    <text evidence="2">The sequence shown here is derived from an EMBL/GenBank/DDBJ whole genome shotgun (WGS) entry which is preliminary data.</text>
</comment>
<dbReference type="AlphaFoldDB" id="A0A2C6A4H4"/>
<evidence type="ECO:0000313" key="3">
    <source>
        <dbReference type="Proteomes" id="UP000224182"/>
    </source>
</evidence>
<dbReference type="Proteomes" id="UP000224182">
    <property type="component" value="Unassembled WGS sequence"/>
</dbReference>
<evidence type="ECO:0000256" key="1">
    <source>
        <dbReference type="SAM" id="Coils"/>
    </source>
</evidence>
<protein>
    <submittedName>
        <fullName evidence="2">Uncharacterized protein</fullName>
    </submittedName>
</protein>